<sequence length="124" mass="14494">MQSQTMLKQLGDLLAEARNTYYKLQNAQTKVSMIRQKQAQYHTTILLQKLKMSDHLDKIFSQNSQILQAIQEQKYSQHQQNNKATKYPPKPFSQNEPFRNDLTPKATVSAQPPRYKQVVPIQYV</sequence>
<evidence type="ECO:0000313" key="4">
    <source>
        <dbReference type="Proteomes" id="UP000018208"/>
    </source>
</evidence>
<dbReference type="EMBL" id="AUWU02000005">
    <property type="protein sequence ID" value="KAH0573443.1"/>
    <property type="molecule type" value="Genomic_DNA"/>
</dbReference>
<accession>V6LN27</accession>
<organism evidence="2">
    <name type="scientific">Spironucleus salmonicida</name>
    <dbReference type="NCBI Taxonomy" id="348837"/>
    <lineage>
        <taxon>Eukaryota</taxon>
        <taxon>Metamonada</taxon>
        <taxon>Diplomonadida</taxon>
        <taxon>Hexamitidae</taxon>
        <taxon>Hexamitinae</taxon>
        <taxon>Spironucleus</taxon>
    </lineage>
</organism>
<protein>
    <submittedName>
        <fullName evidence="2">Uncharacterized protein</fullName>
    </submittedName>
</protein>
<gene>
    <name evidence="2" type="ORF">SS50377_15131</name>
    <name evidence="3" type="ORF">SS50377_25563</name>
</gene>
<dbReference type="AlphaFoldDB" id="V6LN27"/>
<evidence type="ECO:0000313" key="2">
    <source>
        <dbReference type="EMBL" id="EST45111.1"/>
    </source>
</evidence>
<proteinExistence type="predicted"/>
<feature type="region of interest" description="Disordered" evidence="1">
    <location>
        <begin position="72"/>
        <end position="111"/>
    </location>
</feature>
<reference evidence="2 3" key="1">
    <citation type="journal article" date="2014" name="PLoS Genet.">
        <title>The Genome of Spironucleus salmonicida Highlights a Fish Pathogen Adapted to Fluctuating Environments.</title>
        <authorList>
            <person name="Xu F."/>
            <person name="Jerlstrom-Hultqvist J."/>
            <person name="Einarsson E."/>
            <person name="Astvaldsson A."/>
            <person name="Svard S.G."/>
            <person name="Andersson J.O."/>
        </authorList>
    </citation>
    <scope>NUCLEOTIDE SEQUENCE</scope>
    <source>
        <strain evidence="3">ATCC 50377</strain>
    </source>
</reference>
<reference evidence="3" key="2">
    <citation type="submission" date="2020-12" db="EMBL/GenBank/DDBJ databases">
        <title>New Spironucleus salmonicida genome in near-complete chromosomes.</title>
        <authorList>
            <person name="Xu F."/>
            <person name="Kurt Z."/>
            <person name="Jimenez-Gonzalez A."/>
            <person name="Astvaldsson A."/>
            <person name="Andersson J.O."/>
            <person name="Svard S.G."/>
        </authorList>
    </citation>
    <scope>NUCLEOTIDE SEQUENCE</scope>
    <source>
        <strain evidence="3">ATCC 50377</strain>
    </source>
</reference>
<evidence type="ECO:0000313" key="3">
    <source>
        <dbReference type="EMBL" id="KAH0573443.1"/>
    </source>
</evidence>
<keyword evidence="4" id="KW-1185">Reference proteome</keyword>
<evidence type="ECO:0000256" key="1">
    <source>
        <dbReference type="SAM" id="MobiDB-lite"/>
    </source>
</evidence>
<dbReference type="EMBL" id="KI546101">
    <property type="protein sequence ID" value="EST45111.1"/>
    <property type="molecule type" value="Genomic_DNA"/>
</dbReference>
<feature type="compositionally biased region" description="Polar residues" evidence="1">
    <location>
        <begin position="72"/>
        <end position="84"/>
    </location>
</feature>
<dbReference type="VEuPathDB" id="GiardiaDB:SS50377_25563"/>
<name>V6LN27_9EUKA</name>
<dbReference type="Proteomes" id="UP000018208">
    <property type="component" value="Unassembled WGS sequence"/>
</dbReference>